<keyword evidence="2" id="KW-1003">Cell membrane</keyword>
<gene>
    <name evidence="7" type="ORF">MED217_06801</name>
</gene>
<dbReference type="AlphaFoldDB" id="A3XMY6"/>
<feature type="transmembrane region" description="Helical" evidence="6">
    <location>
        <begin position="384"/>
        <end position="404"/>
    </location>
</feature>
<dbReference type="OrthoDB" id="105016at2"/>
<dbReference type="Proteomes" id="UP000001601">
    <property type="component" value="Unassembled WGS sequence"/>
</dbReference>
<comment type="subcellular location">
    <subcellularLocation>
        <location evidence="1">Cell membrane</location>
        <topology evidence="1">Multi-pass membrane protein</topology>
    </subcellularLocation>
</comment>
<evidence type="ECO:0000256" key="6">
    <source>
        <dbReference type="SAM" id="Phobius"/>
    </source>
</evidence>
<sequence length="415" mass="46492">MIAIPFVKQKISAQQIFMLSALLVNTGNYAYNLLLGRLLGPEAFADAAILITLLLVLSFAAMTFQLGTARFIALLEEEKQGAFLKKINRWSLRMGFATGLVFVFFASFFQEVLQTSSSMMFVVFGLSVPFYFVMSINRGIYQGKQELLSLSKTYQIEMWSRLLLTFLCILLFKEQPAIGVALGVSLSIVAAQFPRAKTIKTDQETLDRQSTTEVLKFLSITALYEGTQILINNSDIILVKHFFEPYQAGLYASLALIGRVVYFVAWMFVMLLLPEVVKKKKAGTRTTKILWKYVGYIGLLSASIVVVCFAFPKMIVNLMFGQAYLEVAHLLGPYALATGLFAVANLFTYYFLSLGKYRPVYFSLVGGALQISGVLLFHDQLLHVVLVQIATMLVLLLVQVVYCFKEEGVRLSVNR</sequence>
<dbReference type="InterPro" id="IPR050833">
    <property type="entry name" value="Poly_Biosynth_Transport"/>
</dbReference>
<organism evidence="7 8">
    <name type="scientific">Leeuwenhoekiella blandensis (strain CECT 7118 / CCUG 51940 / KCTC 22103 / MED217)</name>
    <name type="common">Flavobacterium sp. (strain MED217)</name>
    <dbReference type="NCBI Taxonomy" id="398720"/>
    <lineage>
        <taxon>Bacteria</taxon>
        <taxon>Pseudomonadati</taxon>
        <taxon>Bacteroidota</taxon>
        <taxon>Flavobacteriia</taxon>
        <taxon>Flavobacteriales</taxon>
        <taxon>Flavobacteriaceae</taxon>
        <taxon>Leeuwenhoekiella</taxon>
    </lineage>
</organism>
<dbReference type="PANTHER" id="PTHR30250">
    <property type="entry name" value="PST FAMILY PREDICTED COLANIC ACID TRANSPORTER"/>
    <property type="match status" value="1"/>
</dbReference>
<comment type="caution">
    <text evidence="7">The sequence shown here is derived from an EMBL/GenBank/DDBJ whole genome shotgun (WGS) entry which is preliminary data.</text>
</comment>
<reference evidence="7 8" key="1">
    <citation type="journal article" date="2007" name="Nature">
        <title>Light stimulates growth of proteorhodopsin-containing marine Flavobacteria.</title>
        <authorList>
            <person name="Gomez-Consarnau L."/>
            <person name="Gonzalez J.M."/>
            <person name="Coll-Llado M."/>
            <person name="Gourdon P."/>
            <person name="Pascher T."/>
            <person name="Neutze R."/>
            <person name="Pedros-Alio C."/>
            <person name="Pinhassi J."/>
        </authorList>
    </citation>
    <scope>NUCLEOTIDE SEQUENCE [LARGE SCALE GENOMIC DNA]</scope>
    <source>
        <strain evidence="7 8">MED217</strain>
    </source>
</reference>
<feature type="transmembrane region" description="Helical" evidence="6">
    <location>
        <begin position="47"/>
        <end position="69"/>
    </location>
</feature>
<evidence type="ECO:0000256" key="4">
    <source>
        <dbReference type="ARBA" id="ARBA00022989"/>
    </source>
</evidence>
<keyword evidence="4 6" id="KW-1133">Transmembrane helix</keyword>
<dbReference type="eggNOG" id="COG2244">
    <property type="taxonomic scope" value="Bacteria"/>
</dbReference>
<protein>
    <submittedName>
        <fullName evidence="7">Capsular polysaccharide biosynthesis protein</fullName>
    </submittedName>
</protein>
<feature type="transmembrane region" description="Helical" evidence="6">
    <location>
        <begin position="115"/>
        <end position="133"/>
    </location>
</feature>
<proteinExistence type="predicted"/>
<dbReference type="STRING" id="398720.MED217_06801"/>
<keyword evidence="3 6" id="KW-0812">Transmembrane</keyword>
<evidence type="ECO:0000313" key="7">
    <source>
        <dbReference type="EMBL" id="EAQ49092.1"/>
    </source>
</evidence>
<feature type="transmembrane region" description="Helical" evidence="6">
    <location>
        <begin position="90"/>
        <end position="109"/>
    </location>
</feature>
<dbReference type="RefSeq" id="WP_009779741.1">
    <property type="nucleotide sequence ID" value="NZ_CH672395.1"/>
</dbReference>
<feature type="transmembrane region" description="Helical" evidence="6">
    <location>
        <begin position="16"/>
        <end position="35"/>
    </location>
</feature>
<dbReference type="EMBL" id="AANC01000005">
    <property type="protein sequence ID" value="EAQ49092.1"/>
    <property type="molecule type" value="Genomic_DNA"/>
</dbReference>
<evidence type="ECO:0000256" key="2">
    <source>
        <dbReference type="ARBA" id="ARBA00022475"/>
    </source>
</evidence>
<name>A3XMY6_LEEBM</name>
<evidence type="ECO:0000313" key="8">
    <source>
        <dbReference type="Proteomes" id="UP000001601"/>
    </source>
</evidence>
<evidence type="ECO:0000256" key="5">
    <source>
        <dbReference type="ARBA" id="ARBA00023136"/>
    </source>
</evidence>
<feature type="transmembrane region" description="Helical" evidence="6">
    <location>
        <begin position="359"/>
        <end position="378"/>
    </location>
</feature>
<feature type="transmembrane region" description="Helical" evidence="6">
    <location>
        <begin position="251"/>
        <end position="273"/>
    </location>
</feature>
<feature type="transmembrane region" description="Helical" evidence="6">
    <location>
        <begin position="332"/>
        <end position="352"/>
    </location>
</feature>
<feature type="transmembrane region" description="Helical" evidence="6">
    <location>
        <begin position="293"/>
        <end position="312"/>
    </location>
</feature>
<dbReference type="GO" id="GO:0005886">
    <property type="term" value="C:plasma membrane"/>
    <property type="evidence" value="ECO:0007669"/>
    <property type="project" value="UniProtKB-SubCell"/>
</dbReference>
<dbReference type="PANTHER" id="PTHR30250:SF28">
    <property type="entry name" value="POLYSACCHARIDE BIOSYNTHESIS PROTEIN"/>
    <property type="match status" value="1"/>
</dbReference>
<evidence type="ECO:0000256" key="1">
    <source>
        <dbReference type="ARBA" id="ARBA00004651"/>
    </source>
</evidence>
<dbReference type="HOGENOM" id="CLU_051623_0_0_10"/>
<accession>A3XMY6</accession>
<keyword evidence="8" id="KW-1185">Reference proteome</keyword>
<keyword evidence="5 6" id="KW-0472">Membrane</keyword>
<evidence type="ECO:0000256" key="3">
    <source>
        <dbReference type="ARBA" id="ARBA00022692"/>
    </source>
</evidence>